<dbReference type="PANTHER" id="PTHR37957:SF1">
    <property type="entry name" value="PHYTASE-LIKE DOMAIN-CONTAINING PROTEIN"/>
    <property type="match status" value="1"/>
</dbReference>
<evidence type="ECO:0000259" key="2">
    <source>
        <dbReference type="Pfam" id="PF13449"/>
    </source>
</evidence>
<accession>A0A7X1M7U2</accession>
<dbReference type="InterPro" id="IPR029030">
    <property type="entry name" value="Caspase-like_dom_sf"/>
</dbReference>
<keyword evidence="4" id="KW-1185">Reference proteome</keyword>
<comment type="caution">
    <text evidence="3">The sequence shown here is derived from an EMBL/GenBank/DDBJ whole genome shotgun (WGS) entry which is preliminary data.</text>
</comment>
<dbReference type="SUPFAM" id="SSF52129">
    <property type="entry name" value="Caspase-like"/>
    <property type="match status" value="1"/>
</dbReference>
<sequence>MTEALPDPGASAAVLIGVASYKTMQKLPTVARNLTRLKEALTDRAVWGLPPDKCVVVLDPKSSDDLIDPVVQAARAARDTLIVYYAGHGFVDPLGALRLTMIGSAEELPHKAVLYSEVREALRQHNRARRRVIILDCCYSGRALGDMDAQTRTPLRTVADVKGMKGSYLLTSAAANVRALAPRGEECTAFTGEFVRVLREGVPGRDGQPTRPFLTLDAIYREVRGSLDHRGRPTPRQQDNNQVGQLPFVRNLAHPLPPARFLPPPPRARWKRRTAFALAALAPVATLAADTGNIPSDVCSPHASLIGFSDSLDKVTFQGRRVSGLSSLAVSHSTALSLADNSSPVLFRMTLGEPGKPPEPRITGMTRLLRHDGSPYGERGFDGEAFAVEDSGRTVLVASEHTPSIGRYSLATGELLYELPVPESFRADIPAGDAQRGAIFESLALSPDSRRLYVGLEDPLGRDGTYRGGNRIRILRYIGEPGGAYRVDGQLAYETDSGMRLAELAPIGDGRFLALERGYTEGQGNSIRVYEVSLTGLRDVTEVPSLERTPASAFVVKRELVDLGDCPSFGARAKQPQVNPLLDNAEGMALGGTLTEGPHQGRRALYLVTDDNENPVQITRFYTLAVDVS</sequence>
<dbReference type="AlphaFoldDB" id="A0A7X1M7U2"/>
<dbReference type="Pfam" id="PF00656">
    <property type="entry name" value="Peptidase_C14"/>
    <property type="match status" value="1"/>
</dbReference>
<dbReference type="GO" id="GO:0004197">
    <property type="term" value="F:cysteine-type endopeptidase activity"/>
    <property type="evidence" value="ECO:0007669"/>
    <property type="project" value="InterPro"/>
</dbReference>
<dbReference type="SUPFAM" id="SSF75011">
    <property type="entry name" value="3-carboxy-cis,cis-mucoante lactonizing enzyme"/>
    <property type="match status" value="1"/>
</dbReference>
<dbReference type="RefSeq" id="WP_186281374.1">
    <property type="nucleotide sequence ID" value="NZ_JACMSF010000006.1"/>
</dbReference>
<dbReference type="Pfam" id="PF13449">
    <property type="entry name" value="Phytase-like"/>
    <property type="match status" value="1"/>
</dbReference>
<dbReference type="NCBIfam" id="NF047832">
    <property type="entry name" value="caspase_w_EACC1"/>
    <property type="match status" value="1"/>
</dbReference>
<dbReference type="Proteomes" id="UP000584670">
    <property type="component" value="Unassembled WGS sequence"/>
</dbReference>
<proteinExistence type="predicted"/>
<dbReference type="InterPro" id="IPR027372">
    <property type="entry name" value="Phytase-like_dom"/>
</dbReference>
<evidence type="ECO:0000259" key="1">
    <source>
        <dbReference type="Pfam" id="PF00656"/>
    </source>
</evidence>
<dbReference type="GO" id="GO:0006508">
    <property type="term" value="P:proteolysis"/>
    <property type="evidence" value="ECO:0007669"/>
    <property type="project" value="InterPro"/>
</dbReference>
<organism evidence="3 4">
    <name type="scientific">Streptomyces cupreus</name>
    <dbReference type="NCBI Taxonomy" id="2759956"/>
    <lineage>
        <taxon>Bacteria</taxon>
        <taxon>Bacillati</taxon>
        <taxon>Actinomycetota</taxon>
        <taxon>Actinomycetes</taxon>
        <taxon>Kitasatosporales</taxon>
        <taxon>Streptomycetaceae</taxon>
        <taxon>Streptomyces</taxon>
    </lineage>
</organism>
<dbReference type="PANTHER" id="PTHR37957">
    <property type="entry name" value="BLR7070 PROTEIN"/>
    <property type="match status" value="1"/>
</dbReference>
<evidence type="ECO:0000313" key="3">
    <source>
        <dbReference type="EMBL" id="MBC2901509.1"/>
    </source>
</evidence>
<reference evidence="3 4" key="1">
    <citation type="submission" date="2020-08" db="EMBL/GenBank/DDBJ databases">
        <title>Streptomyces sp. PSKA01 genome sequencing and assembly.</title>
        <authorList>
            <person name="Mandal S."/>
            <person name="Maiti P.K."/>
            <person name="Das P."/>
        </authorList>
    </citation>
    <scope>NUCLEOTIDE SEQUENCE [LARGE SCALE GENOMIC DNA]</scope>
    <source>
        <strain evidence="3 4">PSKA01</strain>
    </source>
</reference>
<feature type="domain" description="Peptidase C14 caspase" evidence="1">
    <location>
        <begin position="12"/>
        <end position="228"/>
    </location>
</feature>
<feature type="domain" description="Phytase-like" evidence="2">
    <location>
        <begin position="321"/>
        <end position="612"/>
    </location>
</feature>
<dbReference type="EMBL" id="JACMSF010000006">
    <property type="protein sequence ID" value="MBC2901509.1"/>
    <property type="molecule type" value="Genomic_DNA"/>
</dbReference>
<dbReference type="Gene3D" id="3.40.50.1460">
    <property type="match status" value="1"/>
</dbReference>
<dbReference type="InterPro" id="IPR011600">
    <property type="entry name" value="Pept_C14_caspase"/>
</dbReference>
<name>A0A7X1M7U2_9ACTN</name>
<gene>
    <name evidence="3" type="ORF">H4N64_07795</name>
</gene>
<protein>
    <submittedName>
        <fullName evidence="3">Esterase-like activity of phytase family protein</fullName>
    </submittedName>
</protein>
<evidence type="ECO:0000313" key="4">
    <source>
        <dbReference type="Proteomes" id="UP000584670"/>
    </source>
</evidence>